<protein>
    <submittedName>
        <fullName evidence="1">Uncharacterized protein</fullName>
    </submittedName>
</protein>
<organism evidence="1 2">
    <name type="scientific">Seinonella peptonophila</name>
    <dbReference type="NCBI Taxonomy" id="112248"/>
    <lineage>
        <taxon>Bacteria</taxon>
        <taxon>Bacillati</taxon>
        <taxon>Bacillota</taxon>
        <taxon>Bacilli</taxon>
        <taxon>Bacillales</taxon>
        <taxon>Thermoactinomycetaceae</taxon>
        <taxon>Seinonella</taxon>
    </lineage>
</organism>
<reference evidence="1 2" key="1">
    <citation type="submission" date="2016-11" db="EMBL/GenBank/DDBJ databases">
        <authorList>
            <person name="Jaros S."/>
            <person name="Januszkiewicz K."/>
            <person name="Wedrychowicz H."/>
        </authorList>
    </citation>
    <scope>NUCLEOTIDE SEQUENCE [LARGE SCALE GENOMIC DNA]</scope>
    <source>
        <strain evidence="1 2">DSM 44666</strain>
    </source>
</reference>
<dbReference type="EMBL" id="FQVL01000016">
    <property type="protein sequence ID" value="SHF34228.1"/>
    <property type="molecule type" value="Genomic_DNA"/>
</dbReference>
<evidence type="ECO:0000313" key="2">
    <source>
        <dbReference type="Proteomes" id="UP000184476"/>
    </source>
</evidence>
<dbReference type="AlphaFoldDB" id="A0A1M5AVD9"/>
<dbReference type="STRING" id="112248.SAMN05444392_11626"/>
<dbReference type="Proteomes" id="UP000184476">
    <property type="component" value="Unassembled WGS sequence"/>
</dbReference>
<proteinExistence type="predicted"/>
<gene>
    <name evidence="1" type="ORF">SAMN05444392_11626</name>
</gene>
<name>A0A1M5AVD9_9BACL</name>
<keyword evidence="2" id="KW-1185">Reference proteome</keyword>
<accession>A0A1M5AVD9</accession>
<evidence type="ECO:0000313" key="1">
    <source>
        <dbReference type="EMBL" id="SHF34228.1"/>
    </source>
</evidence>
<sequence length="106" mass="12869">MKDYLFALEIFVNERQLHLFYLFQGKRYSWEQYKRDEKRYGPKPFSDNNFCANSFISDWVSYVESEFNNILIYSTSKKYMNRSVLANCMVELDQLSRGQCLLKFLR</sequence>